<dbReference type="CDD" id="cd03215">
    <property type="entry name" value="ABC_Carb_Monos_II"/>
    <property type="match status" value="1"/>
</dbReference>
<dbReference type="InterPro" id="IPR003593">
    <property type="entry name" value="AAA+_ATPase"/>
</dbReference>
<evidence type="ECO:0000256" key="3">
    <source>
        <dbReference type="ARBA" id="ARBA00022448"/>
    </source>
</evidence>
<comment type="similarity">
    <text evidence="2">Belongs to the ABC transporter superfamily.</text>
</comment>
<dbReference type="InterPro" id="IPR017871">
    <property type="entry name" value="ABC_transporter-like_CS"/>
</dbReference>
<protein>
    <submittedName>
        <fullName evidence="12">Sugar-transporting ATPase</fullName>
    </submittedName>
</protein>
<evidence type="ECO:0000256" key="8">
    <source>
        <dbReference type="ARBA" id="ARBA00022840"/>
    </source>
</evidence>
<evidence type="ECO:0000256" key="4">
    <source>
        <dbReference type="ARBA" id="ARBA00022475"/>
    </source>
</evidence>
<dbReference type="RefSeq" id="WP_069912572.1">
    <property type="nucleotide sequence ID" value="NZ_LAJE02000400.1"/>
</dbReference>
<dbReference type="SUPFAM" id="SSF52540">
    <property type="entry name" value="P-loop containing nucleoside triphosphate hydrolases"/>
    <property type="match status" value="2"/>
</dbReference>
<keyword evidence="5" id="KW-0762">Sugar transport</keyword>
<dbReference type="Gene3D" id="3.40.50.300">
    <property type="entry name" value="P-loop containing nucleotide triphosphate hydrolases"/>
    <property type="match status" value="2"/>
</dbReference>
<dbReference type="PANTHER" id="PTHR43790:SF9">
    <property type="entry name" value="GALACTOFURANOSE TRANSPORTER ATP-BINDING PROTEIN YTFR"/>
    <property type="match status" value="1"/>
</dbReference>
<dbReference type="Pfam" id="PF00005">
    <property type="entry name" value="ABC_tran"/>
    <property type="match status" value="2"/>
</dbReference>
<evidence type="ECO:0000313" key="13">
    <source>
        <dbReference type="Proteomes" id="UP000095463"/>
    </source>
</evidence>
<keyword evidence="7" id="KW-0547">Nucleotide-binding</keyword>
<reference evidence="12 13" key="1">
    <citation type="journal article" date="2015" name="Genome Announc.">
        <title>Genome Assemblies of Three Soil-Associated Devosia species: D. insulae, D. limi, and D. soli.</title>
        <authorList>
            <person name="Hassan Y.I."/>
            <person name="Lepp D."/>
            <person name="Zhou T."/>
        </authorList>
    </citation>
    <scope>NUCLEOTIDE SEQUENCE [LARGE SCALE GENOMIC DNA]</scope>
    <source>
        <strain evidence="12 13">DS-56</strain>
    </source>
</reference>
<comment type="subcellular location">
    <subcellularLocation>
        <location evidence="1">Cell membrane</location>
        <topology evidence="1">Peripheral membrane protein</topology>
    </subcellularLocation>
</comment>
<evidence type="ECO:0000256" key="5">
    <source>
        <dbReference type="ARBA" id="ARBA00022597"/>
    </source>
</evidence>
<keyword evidence="4" id="KW-1003">Cell membrane</keyword>
<proteinExistence type="inferred from homology"/>
<dbReference type="InterPro" id="IPR027417">
    <property type="entry name" value="P-loop_NTPase"/>
</dbReference>
<keyword evidence="13" id="KW-1185">Reference proteome</keyword>
<dbReference type="GO" id="GO:0016887">
    <property type="term" value="F:ATP hydrolysis activity"/>
    <property type="evidence" value="ECO:0007669"/>
    <property type="project" value="InterPro"/>
</dbReference>
<dbReference type="OrthoDB" id="9805029at2"/>
<evidence type="ECO:0000313" key="12">
    <source>
        <dbReference type="EMBL" id="OEO28091.1"/>
    </source>
</evidence>
<dbReference type="InterPro" id="IPR050107">
    <property type="entry name" value="ABC_carbohydrate_import_ATPase"/>
</dbReference>
<dbReference type="InterPro" id="IPR003439">
    <property type="entry name" value="ABC_transporter-like_ATP-bd"/>
</dbReference>
<gene>
    <name evidence="12" type="ORF">VW23_000405</name>
</gene>
<keyword evidence="6" id="KW-0677">Repeat</keyword>
<dbReference type="PROSITE" id="PS00211">
    <property type="entry name" value="ABC_TRANSPORTER_1"/>
    <property type="match status" value="2"/>
</dbReference>
<comment type="caution">
    <text evidence="12">The sequence shown here is derived from an EMBL/GenBank/DDBJ whole genome shotgun (WGS) entry which is preliminary data.</text>
</comment>
<dbReference type="Proteomes" id="UP000095463">
    <property type="component" value="Unassembled WGS sequence"/>
</dbReference>
<dbReference type="CDD" id="cd03216">
    <property type="entry name" value="ABC_Carb_Monos_I"/>
    <property type="match status" value="1"/>
</dbReference>
<accession>A0A1E5XHL0</accession>
<organism evidence="12 13">
    <name type="scientific">Devosia insulae DS-56</name>
    <dbReference type="NCBI Taxonomy" id="1116389"/>
    <lineage>
        <taxon>Bacteria</taxon>
        <taxon>Pseudomonadati</taxon>
        <taxon>Pseudomonadota</taxon>
        <taxon>Alphaproteobacteria</taxon>
        <taxon>Hyphomicrobiales</taxon>
        <taxon>Devosiaceae</taxon>
        <taxon>Devosia</taxon>
    </lineage>
</organism>
<evidence type="ECO:0000256" key="10">
    <source>
        <dbReference type="ARBA" id="ARBA00023136"/>
    </source>
</evidence>
<evidence type="ECO:0000256" key="7">
    <source>
        <dbReference type="ARBA" id="ARBA00022741"/>
    </source>
</evidence>
<dbReference type="FunFam" id="3.40.50.300:FF:000127">
    <property type="entry name" value="Ribose import ATP-binding protein RbsA"/>
    <property type="match status" value="1"/>
</dbReference>
<feature type="domain" description="ABC transporter" evidence="11">
    <location>
        <begin position="5"/>
        <end position="240"/>
    </location>
</feature>
<dbReference type="SMART" id="SM00382">
    <property type="entry name" value="AAA"/>
    <property type="match status" value="2"/>
</dbReference>
<dbReference type="PROSITE" id="PS50893">
    <property type="entry name" value="ABC_TRANSPORTER_2"/>
    <property type="match status" value="2"/>
</dbReference>
<keyword evidence="10" id="KW-0472">Membrane</keyword>
<sequence length="496" mass="53910">MRGAIEFKDVSKAYDGTLALSHFSHAFAPARVHALMGRNGSGKSTAIKILAGAVQPSSGTMSVNGREVSFATPSEAFAAGIVTVHQELSLVPSLSVGENIFLGRLPRRGRFVDWAELHKRAAALLTEMELEIEPRRLVETLSLGQQQMVEIVKAMSFAPSVLILDEPTSALAAREVGHLFELVRRLKARGVTVIYITHRMNELFELADTCTVVRDGHYVGTIEISDASPAKIVEMMFGDVAKASRPARRAVNRAAPVLSVRHLSRAPAFTDISFELYPGEVLGMAGLLGAGRTEVLRAIFGADPLDSGEISFAGQRVDKPTPKRMKALGLGYTPENRKEVGLVQMAAIHDNLILASLDRVARAGFTNRARETPSVTRQIRELGIKVADPLLPVSTLSGGNQQKVVIGNWLNTAPKVMFFDEPSRGVDLQAKQQIFEIMWAEAAAGLSSIFVSSELEELLDVADRILVLHHGRLVAEVTPQTTNLTELYQLCMEGHP</sequence>
<name>A0A1E5XHL0_9HYPH</name>
<evidence type="ECO:0000256" key="6">
    <source>
        <dbReference type="ARBA" id="ARBA00022737"/>
    </source>
</evidence>
<keyword evidence="9" id="KW-1278">Translocase</keyword>
<dbReference type="AlphaFoldDB" id="A0A1E5XHL0"/>
<evidence type="ECO:0000256" key="2">
    <source>
        <dbReference type="ARBA" id="ARBA00005417"/>
    </source>
</evidence>
<dbReference type="GO" id="GO:0005886">
    <property type="term" value="C:plasma membrane"/>
    <property type="evidence" value="ECO:0007669"/>
    <property type="project" value="UniProtKB-SubCell"/>
</dbReference>
<evidence type="ECO:0000259" key="11">
    <source>
        <dbReference type="PROSITE" id="PS50893"/>
    </source>
</evidence>
<keyword evidence="3" id="KW-0813">Transport</keyword>
<dbReference type="PANTHER" id="PTHR43790">
    <property type="entry name" value="CARBOHYDRATE TRANSPORT ATP-BINDING PROTEIN MG119-RELATED"/>
    <property type="match status" value="1"/>
</dbReference>
<evidence type="ECO:0000256" key="9">
    <source>
        <dbReference type="ARBA" id="ARBA00022967"/>
    </source>
</evidence>
<dbReference type="EMBL" id="LAJE02000400">
    <property type="protein sequence ID" value="OEO28091.1"/>
    <property type="molecule type" value="Genomic_DNA"/>
</dbReference>
<keyword evidence="8" id="KW-0067">ATP-binding</keyword>
<dbReference type="GO" id="GO:0005524">
    <property type="term" value="F:ATP binding"/>
    <property type="evidence" value="ECO:0007669"/>
    <property type="project" value="UniProtKB-KW"/>
</dbReference>
<feature type="domain" description="ABC transporter" evidence="11">
    <location>
        <begin position="235"/>
        <end position="495"/>
    </location>
</feature>
<evidence type="ECO:0000256" key="1">
    <source>
        <dbReference type="ARBA" id="ARBA00004202"/>
    </source>
</evidence>